<dbReference type="InterPro" id="IPR014306">
    <property type="entry name" value="Hydroxyisourate_hydrolase"/>
</dbReference>
<dbReference type="PANTHER" id="PTHR10395:SF7">
    <property type="entry name" value="5-HYDROXYISOURATE HYDROLASE"/>
    <property type="match status" value="1"/>
</dbReference>
<comment type="catalytic activity">
    <reaction evidence="1 7">
        <text>5-hydroxyisourate + H2O = 5-hydroxy-2-oxo-4-ureido-2,5-dihydro-1H-imidazole-5-carboxylate + H(+)</text>
        <dbReference type="Rhea" id="RHEA:23736"/>
        <dbReference type="ChEBI" id="CHEBI:15377"/>
        <dbReference type="ChEBI" id="CHEBI:15378"/>
        <dbReference type="ChEBI" id="CHEBI:18072"/>
        <dbReference type="ChEBI" id="CHEBI:58639"/>
        <dbReference type="EC" id="3.5.2.17"/>
    </reaction>
</comment>
<evidence type="ECO:0000256" key="3">
    <source>
        <dbReference type="ARBA" id="ARBA00009850"/>
    </source>
</evidence>
<dbReference type="SUPFAM" id="SSF49472">
    <property type="entry name" value="Transthyretin (synonym: prealbumin)"/>
    <property type="match status" value="1"/>
</dbReference>
<comment type="subunit">
    <text evidence="4 7">Homotetramer.</text>
</comment>
<dbReference type="InterPro" id="IPR000895">
    <property type="entry name" value="Transthyretin/HIU_hydrolase"/>
</dbReference>
<dbReference type="PROSITE" id="PS00768">
    <property type="entry name" value="TRANSTHYRETIN_1"/>
    <property type="match status" value="1"/>
</dbReference>
<proteinExistence type="inferred from homology"/>
<dbReference type="PRINTS" id="PR00189">
    <property type="entry name" value="TRNSTHYRETIN"/>
</dbReference>
<dbReference type="RefSeq" id="WP_201949057.1">
    <property type="nucleotide sequence ID" value="NZ_JAERRJ010000007.1"/>
</dbReference>
<keyword evidence="6 7" id="KW-0378">Hydrolase</keyword>
<dbReference type="InterPro" id="IPR023416">
    <property type="entry name" value="Transthyretin/HIU_hydrolase_d"/>
</dbReference>
<dbReference type="Gene3D" id="2.60.40.180">
    <property type="entry name" value="Transthyretin/hydroxyisourate hydrolase domain"/>
    <property type="match status" value="1"/>
</dbReference>
<dbReference type="InterPro" id="IPR036817">
    <property type="entry name" value="Transthyretin/HIU_hydrolase_sf"/>
</dbReference>
<evidence type="ECO:0000313" key="9">
    <source>
        <dbReference type="EMBL" id="MBL1076471.1"/>
    </source>
</evidence>
<comment type="similarity">
    <text evidence="3 7">Belongs to the transthyretin family. 5-hydroxyisourate hydrolase subfamily.</text>
</comment>
<evidence type="ECO:0000256" key="5">
    <source>
        <dbReference type="ARBA" id="ARBA00022631"/>
    </source>
</evidence>
<dbReference type="GO" id="GO:0033971">
    <property type="term" value="F:hydroxyisourate hydrolase activity"/>
    <property type="evidence" value="ECO:0007669"/>
    <property type="project" value="UniProtKB-EC"/>
</dbReference>
<dbReference type="InterPro" id="IPR023418">
    <property type="entry name" value="Thyroxine_BS"/>
</dbReference>
<evidence type="ECO:0000259" key="8">
    <source>
        <dbReference type="Pfam" id="PF00576"/>
    </source>
</evidence>
<evidence type="ECO:0000313" key="10">
    <source>
        <dbReference type="Proteomes" id="UP000602198"/>
    </source>
</evidence>
<evidence type="ECO:0000256" key="6">
    <source>
        <dbReference type="ARBA" id="ARBA00022801"/>
    </source>
</evidence>
<reference evidence="9 10" key="1">
    <citation type="submission" date="2021-01" db="EMBL/GenBank/DDBJ databases">
        <title>WGS of actinomycetes isolated from Thailand.</title>
        <authorList>
            <person name="Thawai C."/>
        </authorList>
    </citation>
    <scope>NUCLEOTIDE SEQUENCE [LARGE SCALE GENOMIC DNA]</scope>
    <source>
        <strain evidence="9 10">LPG 2</strain>
    </source>
</reference>
<dbReference type="NCBIfam" id="TIGR02962">
    <property type="entry name" value="hdxy_isourate"/>
    <property type="match status" value="1"/>
</dbReference>
<name>A0ABS1M7B3_9NOCA</name>
<dbReference type="Proteomes" id="UP000602198">
    <property type="component" value="Unassembled WGS sequence"/>
</dbReference>
<dbReference type="CDD" id="cd05822">
    <property type="entry name" value="TLP_HIUase"/>
    <property type="match status" value="1"/>
</dbReference>
<protein>
    <recommendedName>
        <fullName evidence="7">5-hydroxyisourate hydrolase</fullName>
        <shortName evidence="7">HIU hydrolase</shortName>
        <shortName evidence="7">HIUHase</shortName>
        <ecNumber evidence="7">3.5.2.17</ecNumber>
    </recommendedName>
</protein>
<dbReference type="PANTHER" id="PTHR10395">
    <property type="entry name" value="URICASE AND TRANSTHYRETIN-RELATED"/>
    <property type="match status" value="1"/>
</dbReference>
<dbReference type="Pfam" id="PF00576">
    <property type="entry name" value="Transthyretin"/>
    <property type="match status" value="1"/>
</dbReference>
<keyword evidence="10" id="KW-1185">Reference proteome</keyword>
<evidence type="ECO:0000256" key="4">
    <source>
        <dbReference type="ARBA" id="ARBA00011881"/>
    </source>
</evidence>
<dbReference type="EC" id="3.5.2.17" evidence="7"/>
<evidence type="ECO:0000256" key="7">
    <source>
        <dbReference type="RuleBase" id="RU361270"/>
    </source>
</evidence>
<gene>
    <name evidence="9" type="primary">uraH</name>
    <name evidence="9" type="ORF">JK358_18900</name>
</gene>
<accession>A0ABS1M7B3</accession>
<sequence length="110" mass="11832">MSAVTTHVLDAALGKPAQGLPVRLEHLGDTTSRVLAEAVTDADGRIRDLGPDALEPGRYRLSFDVETYFAATGQRHYFAAVDLTFTPPDSGHHHVPLLLSPFACSAYRGS</sequence>
<evidence type="ECO:0000256" key="1">
    <source>
        <dbReference type="ARBA" id="ARBA00001043"/>
    </source>
</evidence>
<organism evidence="9 10">
    <name type="scientific">Nocardia acididurans</name>
    <dbReference type="NCBI Taxonomy" id="2802282"/>
    <lineage>
        <taxon>Bacteria</taxon>
        <taxon>Bacillati</taxon>
        <taxon>Actinomycetota</taxon>
        <taxon>Actinomycetes</taxon>
        <taxon>Mycobacteriales</taxon>
        <taxon>Nocardiaceae</taxon>
        <taxon>Nocardia</taxon>
    </lineage>
</organism>
<comment type="function">
    <text evidence="2">Catalyzes the hydrolysis of 5-hydroxyisourate (HIU) to 2-oxo-4-hydroxy-4-carboxy-5-ureidoimidazoline (OHCU).</text>
</comment>
<evidence type="ECO:0000256" key="2">
    <source>
        <dbReference type="ARBA" id="ARBA00002704"/>
    </source>
</evidence>
<feature type="domain" description="Transthyretin/hydroxyisourate hydrolase" evidence="8">
    <location>
        <begin position="4"/>
        <end position="109"/>
    </location>
</feature>
<keyword evidence="5 7" id="KW-0659">Purine metabolism</keyword>
<dbReference type="EMBL" id="JAERRJ010000007">
    <property type="protein sequence ID" value="MBL1076471.1"/>
    <property type="molecule type" value="Genomic_DNA"/>
</dbReference>
<comment type="caution">
    <text evidence="9">The sequence shown here is derived from an EMBL/GenBank/DDBJ whole genome shotgun (WGS) entry which is preliminary data.</text>
</comment>